<dbReference type="VEuPathDB" id="TriTrypDB:LdCL_340019200"/>
<evidence type="ECO:0000256" key="1">
    <source>
        <dbReference type="SAM" id="MobiDB-lite"/>
    </source>
</evidence>
<sequence>MQGTNLPPEQRWKKEEAPRTPLWARAAVIIIEVIIWLVTLGTVKRVKALEVLFHYSPHWRKRDRAEASIKGALRTGMGAARRLARPLLRIETEFSTESSSGDSGDVLTPLTATAYRETLKRRQQVNARIRSCLRDIPVDDLQAPFLVNACTWNVDQQAPPLYEDAFLSWLIGQELTDEVKRYQDHKQAVLAYGGSLSKPHYPTGSSTMRSRKASANAGFSDDPRSPKRTTAEDFRLADQQRAAAILEREWQWIETKFPDLFLISLQEVEMTGTALVRESTQRSWEWADAIIETLAAASDRTIDYKKVQVVQLVGLVLIVLIQAKHVDYVSHVRLSLTRTGTLSVLGNKGSVAMRVTIYGKRFLFISAHFVAHKHNEKRRTSNYQAALKDIRFDMPVWSDDETEVLQTFLNAKEVLNHSIGHSSVQGNSAWDRLFSFGHSAFRTSFTTAAEARVLDEHDYVFFLGDLNSRLHALPSPLIKESVERGEYDNLLCHDELRQLMVSGEAFDGFQEQWISFPPTYRYDRGTDVFDTSRKRRDPAWCDRVLFRVLENDTVTATSQEEISAEAPESSGSFEPPLHDLQSSSLLKCDSLTSGVWMSLEELESKHLSPNAAALTRAVSAGSSSVTSSEDLACERSLSRDVQNTADAPQNDFDSADKPFQYPSASLPCRAPTHAVWEQRRCAPTFCAARRPRGLLESSSSGEVLAMPTRFPMVTNHIHPLEYTYVSSLRQSDHRPVRARFEVKVIAIEPALVSKIVKEVQQVIN</sequence>
<feature type="region of interest" description="Disordered" evidence="1">
    <location>
        <begin position="200"/>
        <end position="232"/>
    </location>
</feature>
<dbReference type="Gene3D" id="3.60.10.10">
    <property type="entry name" value="Endonuclease/exonuclease/phosphatase"/>
    <property type="match status" value="1"/>
</dbReference>
<dbReference type="InterPro" id="IPR000300">
    <property type="entry name" value="IPPc"/>
</dbReference>
<dbReference type="InterPro" id="IPR036691">
    <property type="entry name" value="Endo/exonu/phosph_ase_sf"/>
</dbReference>
<dbReference type="GO" id="GO:0046856">
    <property type="term" value="P:phosphatidylinositol dephosphorylation"/>
    <property type="evidence" value="ECO:0007669"/>
    <property type="project" value="InterPro"/>
</dbReference>
<reference evidence="4 5" key="1">
    <citation type="journal article" date="2018" name="Sci. Rep.">
        <title>A complete Leishmania donovani reference genome identifies novel genetic variations associated with virulence.</title>
        <authorList>
            <person name="Lypaczewski P."/>
            <person name="Hoshizaki J."/>
            <person name="Zhang W.-W."/>
            <person name="McCall L.-I."/>
            <person name="Torcivia-Rodriguez J."/>
            <person name="Simonyan V."/>
            <person name="Kaur A."/>
            <person name="Dewar K."/>
            <person name="Matlashewski G."/>
        </authorList>
    </citation>
    <scope>NUCLEOTIDE SEQUENCE [LARGE SCALE GENOMIC DNA]</scope>
    <source>
        <strain evidence="4 5">LdCL</strain>
    </source>
</reference>
<protein>
    <submittedName>
        <fullName evidence="4">Inositol 5-phosphatase-like protein</fullName>
    </submittedName>
</protein>
<dbReference type="PANTHER" id="PTHR11200">
    <property type="entry name" value="INOSITOL 5-PHOSPHATASE"/>
    <property type="match status" value="1"/>
</dbReference>
<dbReference type="OrthoDB" id="62798at2759"/>
<organism evidence="4 5">
    <name type="scientific">Leishmania donovani</name>
    <dbReference type="NCBI Taxonomy" id="5661"/>
    <lineage>
        <taxon>Eukaryota</taxon>
        <taxon>Discoba</taxon>
        <taxon>Euglenozoa</taxon>
        <taxon>Kinetoplastea</taxon>
        <taxon>Metakinetoplastina</taxon>
        <taxon>Trypanosomatida</taxon>
        <taxon>Trypanosomatidae</taxon>
        <taxon>Leishmaniinae</taxon>
        <taxon>Leishmania</taxon>
    </lineage>
</organism>
<feature type="compositionally biased region" description="Basic and acidic residues" evidence="1">
    <location>
        <begin position="221"/>
        <end position="232"/>
    </location>
</feature>
<feature type="domain" description="Inositol polyphosphate-related phosphatase" evidence="3">
    <location>
        <begin position="206"/>
        <end position="581"/>
    </location>
</feature>
<dbReference type="InterPro" id="IPR046985">
    <property type="entry name" value="IP5"/>
</dbReference>
<dbReference type="SUPFAM" id="SSF56219">
    <property type="entry name" value="DNase I-like"/>
    <property type="match status" value="1"/>
</dbReference>
<name>A0A3Q8IFD8_LEIDO</name>
<feature type="transmembrane region" description="Helical" evidence="2">
    <location>
        <begin position="22"/>
        <end position="43"/>
    </location>
</feature>
<dbReference type="SMART" id="SM00128">
    <property type="entry name" value="IPPc"/>
    <property type="match status" value="1"/>
</dbReference>
<keyword evidence="2" id="KW-0472">Membrane</keyword>
<evidence type="ECO:0000259" key="3">
    <source>
        <dbReference type="SMART" id="SM00128"/>
    </source>
</evidence>
<evidence type="ECO:0000256" key="2">
    <source>
        <dbReference type="SAM" id="Phobius"/>
    </source>
</evidence>
<keyword evidence="5" id="KW-1185">Reference proteome</keyword>
<dbReference type="VEuPathDB" id="TriTrypDB:LDHU3_34.2070"/>
<gene>
    <name evidence="4" type="ORF">LdCL_340019200</name>
</gene>
<dbReference type="Pfam" id="PF22669">
    <property type="entry name" value="Exo_endo_phos2"/>
    <property type="match status" value="1"/>
</dbReference>
<keyword evidence="2" id="KW-0812">Transmembrane</keyword>
<dbReference type="EMBL" id="CP029533">
    <property type="protein sequence ID" value="AYU82470.1"/>
    <property type="molecule type" value="Genomic_DNA"/>
</dbReference>
<evidence type="ECO:0000313" key="5">
    <source>
        <dbReference type="Proteomes" id="UP000274082"/>
    </source>
</evidence>
<keyword evidence="2" id="KW-1133">Transmembrane helix</keyword>
<dbReference type="PANTHER" id="PTHR11200:SF300">
    <property type="entry name" value="TYPE II INOSITOL 1,4,5-TRISPHOSPHATE 5-PHOSPHATASE"/>
    <property type="match status" value="1"/>
</dbReference>
<dbReference type="Proteomes" id="UP000274082">
    <property type="component" value="Chromosome 34"/>
</dbReference>
<proteinExistence type="predicted"/>
<dbReference type="GO" id="GO:0004439">
    <property type="term" value="F:phosphatidylinositol-4,5-bisphosphate 5-phosphatase activity"/>
    <property type="evidence" value="ECO:0007669"/>
    <property type="project" value="TreeGrafter"/>
</dbReference>
<dbReference type="AlphaFoldDB" id="A0A3Q8IFD8"/>
<evidence type="ECO:0000313" key="4">
    <source>
        <dbReference type="EMBL" id="AYU82470.1"/>
    </source>
</evidence>
<dbReference type="VEuPathDB" id="TriTrypDB:LdBPK_341320.1"/>
<accession>A0A3Q8IFD8</accession>